<organism evidence="1 2">
    <name type="scientific">Racocetra persica</name>
    <dbReference type="NCBI Taxonomy" id="160502"/>
    <lineage>
        <taxon>Eukaryota</taxon>
        <taxon>Fungi</taxon>
        <taxon>Fungi incertae sedis</taxon>
        <taxon>Mucoromycota</taxon>
        <taxon>Glomeromycotina</taxon>
        <taxon>Glomeromycetes</taxon>
        <taxon>Diversisporales</taxon>
        <taxon>Gigasporaceae</taxon>
        <taxon>Racocetra</taxon>
    </lineage>
</organism>
<comment type="caution">
    <text evidence="1">The sequence shown here is derived from an EMBL/GenBank/DDBJ whole genome shotgun (WGS) entry which is preliminary data.</text>
</comment>
<keyword evidence="2" id="KW-1185">Reference proteome</keyword>
<feature type="non-terminal residue" evidence="1">
    <location>
        <position position="1"/>
    </location>
</feature>
<reference evidence="1" key="1">
    <citation type="submission" date="2021-06" db="EMBL/GenBank/DDBJ databases">
        <authorList>
            <person name="Kallberg Y."/>
            <person name="Tangrot J."/>
            <person name="Rosling A."/>
        </authorList>
    </citation>
    <scope>NUCLEOTIDE SEQUENCE</scope>
    <source>
        <strain evidence="1">MA461A</strain>
    </source>
</reference>
<protein>
    <submittedName>
        <fullName evidence="1">15955_t:CDS:1</fullName>
    </submittedName>
</protein>
<evidence type="ECO:0000313" key="2">
    <source>
        <dbReference type="Proteomes" id="UP000789920"/>
    </source>
</evidence>
<sequence>KQAKNSDKELKSGPIEELESRLVKQLELKPVEYKKVISEVQIKDPDKLLDTEPDECEEYFSTFWIESEKNYFNSEEIIDQLQGLQQNTLEQLVKNIKTNI</sequence>
<name>A0ACA9QER7_9GLOM</name>
<evidence type="ECO:0000313" key="1">
    <source>
        <dbReference type="EMBL" id="CAG8747896.1"/>
    </source>
</evidence>
<dbReference type="Proteomes" id="UP000789920">
    <property type="component" value="Unassembled WGS sequence"/>
</dbReference>
<accession>A0ACA9QER7</accession>
<gene>
    <name evidence="1" type="ORF">RPERSI_LOCUS13866</name>
</gene>
<proteinExistence type="predicted"/>
<dbReference type="EMBL" id="CAJVQC010031231">
    <property type="protein sequence ID" value="CAG8747896.1"/>
    <property type="molecule type" value="Genomic_DNA"/>
</dbReference>